<evidence type="ECO:0000256" key="1">
    <source>
        <dbReference type="SAM" id="MobiDB-lite"/>
    </source>
</evidence>
<accession>A0AAW5SHB4</accession>
<evidence type="ECO:0000313" key="3">
    <source>
        <dbReference type="EMBL" id="MCV7022644.1"/>
    </source>
</evidence>
<comment type="caution">
    <text evidence="3">The sequence shown here is derived from an EMBL/GenBank/DDBJ whole genome shotgun (WGS) entry which is preliminary data.</text>
</comment>
<reference evidence="3" key="3">
    <citation type="journal article" date="2022" name="BMC Genomics">
        <title>Comparative genome analysis of mycobacteria focusing on tRNA and non-coding RNA.</title>
        <authorList>
            <person name="Behra P.R.K."/>
            <person name="Pettersson B.M.F."/>
            <person name="Ramesh M."/>
            <person name="Das S."/>
            <person name="Dasgupta S."/>
            <person name="Kirsebom L.A."/>
        </authorList>
    </citation>
    <scope>NUCLEOTIDE SEQUENCE</scope>
    <source>
        <strain evidence="3">DSM 44203</strain>
    </source>
</reference>
<organism evidence="3 5">
    <name type="scientific">Mycolicibacterium novocastrense</name>
    <name type="common">Mycobacterium novocastrense</name>
    <dbReference type="NCBI Taxonomy" id="59813"/>
    <lineage>
        <taxon>Bacteria</taxon>
        <taxon>Bacillati</taxon>
        <taxon>Actinomycetota</taxon>
        <taxon>Actinomycetes</taxon>
        <taxon>Mycobacteriales</taxon>
        <taxon>Mycobacteriaceae</taxon>
        <taxon>Mycolicibacterium</taxon>
    </lineage>
</organism>
<dbReference type="EMBL" id="BCTA01000038">
    <property type="protein sequence ID" value="GAT10214.1"/>
    <property type="molecule type" value="Genomic_DNA"/>
</dbReference>
<keyword evidence="4" id="KW-1185">Reference proteome</keyword>
<dbReference type="AlphaFoldDB" id="A0AAW5SHB4"/>
<evidence type="ECO:0000313" key="4">
    <source>
        <dbReference type="Proteomes" id="UP000069773"/>
    </source>
</evidence>
<dbReference type="EMBL" id="JACKTI010000020">
    <property type="protein sequence ID" value="MCV7022644.1"/>
    <property type="molecule type" value="Genomic_DNA"/>
</dbReference>
<name>A0AAW5SHB4_MYCNV</name>
<dbReference type="RefSeq" id="WP_067391300.1">
    <property type="nucleotide sequence ID" value="NZ_BCTA01000038.1"/>
</dbReference>
<feature type="region of interest" description="Disordered" evidence="1">
    <location>
        <begin position="235"/>
        <end position="257"/>
    </location>
</feature>
<sequence>MTKNSFHKKNARALQAANPGLNFHDAMAALDRSAPPPPGHAWAHGQQLWVRTLAEETPVRCYLCGRTSSIVSFGDLAVDHGRVQMYCQHHQCDAREVEVIVVDDGTEATRKRSDVRILAHYPPVTDRPRWWDPDPRRTWAAGTPPHVRASGQRMPCLFCGALSCTVAPGDVAGDSGRIRMRCHHAACAVVEFEVLPMRDGGGSSERPDVAAIYALHPPRTTRGEMHGPIEIIPLVDPDPPSDETVLQYRRSGPVPWE</sequence>
<dbReference type="Proteomes" id="UP000069773">
    <property type="component" value="Unassembled WGS sequence"/>
</dbReference>
<reference evidence="3" key="2">
    <citation type="submission" date="2020-07" db="EMBL/GenBank/DDBJ databases">
        <authorList>
            <person name="Pettersson B.M.F."/>
            <person name="Behra P.R.K."/>
            <person name="Ramesh M."/>
            <person name="Das S."/>
            <person name="Dasgupta S."/>
            <person name="Kirsebom L.A."/>
        </authorList>
    </citation>
    <scope>NUCLEOTIDE SEQUENCE</scope>
    <source>
        <strain evidence="3">DSM 44203</strain>
    </source>
</reference>
<evidence type="ECO:0000313" key="2">
    <source>
        <dbReference type="EMBL" id="GAT10214.1"/>
    </source>
</evidence>
<evidence type="ECO:0000313" key="5">
    <source>
        <dbReference type="Proteomes" id="UP001207528"/>
    </source>
</evidence>
<protein>
    <submittedName>
        <fullName evidence="3">Uncharacterized protein</fullName>
    </submittedName>
</protein>
<reference evidence="2 4" key="1">
    <citation type="journal article" date="2016" name="Genome Announc.">
        <title>Draft Genome Sequences of Five Rapidly Growing Mycobacterium Species, M. thermoresistibile, M. fortuitum subsp. acetamidolyticum, M. canariasense, M. brisbanense, and M. novocastrense.</title>
        <authorList>
            <person name="Katahira K."/>
            <person name="Ogura Y."/>
            <person name="Gotoh Y."/>
            <person name="Hayashi T."/>
        </authorList>
    </citation>
    <scope>NUCLEOTIDE SEQUENCE [LARGE SCALE GENOMIC DNA]</scope>
    <source>
        <strain evidence="2 4">JCM18114</strain>
    </source>
</reference>
<proteinExistence type="predicted"/>
<dbReference type="Proteomes" id="UP001207528">
    <property type="component" value="Unassembled WGS sequence"/>
</dbReference>
<gene>
    <name evidence="3" type="ORF">H7I77_04670</name>
    <name evidence="2" type="ORF">RMCN_3347</name>
</gene>